<name>A0A0P7ZGS2_9CYAN</name>
<dbReference type="CDD" id="cd00130">
    <property type="entry name" value="PAS"/>
    <property type="match status" value="1"/>
</dbReference>
<dbReference type="PROSITE" id="PS50113">
    <property type="entry name" value="PAC"/>
    <property type="match status" value="1"/>
</dbReference>
<dbReference type="GO" id="GO:0000160">
    <property type="term" value="P:phosphorelay signal transduction system"/>
    <property type="evidence" value="ECO:0007669"/>
    <property type="project" value="UniProtKB-KW"/>
</dbReference>
<dbReference type="PROSITE" id="PS50112">
    <property type="entry name" value="PAS"/>
    <property type="match status" value="1"/>
</dbReference>
<evidence type="ECO:0000259" key="2">
    <source>
        <dbReference type="PROSITE" id="PS50109"/>
    </source>
</evidence>
<dbReference type="EMBL" id="LJZR01000077">
    <property type="protein sequence ID" value="KPQ31910.1"/>
    <property type="molecule type" value="Genomic_DNA"/>
</dbReference>
<dbReference type="InterPro" id="IPR005467">
    <property type="entry name" value="His_kinase_dom"/>
</dbReference>
<dbReference type="Pfam" id="PF07568">
    <property type="entry name" value="HisKA_2"/>
    <property type="match status" value="1"/>
</dbReference>
<protein>
    <submittedName>
        <fullName evidence="5">Signal transduction histidine kinase</fullName>
    </submittedName>
</protein>
<evidence type="ECO:0000259" key="4">
    <source>
        <dbReference type="PROSITE" id="PS50113"/>
    </source>
</evidence>
<dbReference type="PROSITE" id="PS50109">
    <property type="entry name" value="HIS_KIN"/>
    <property type="match status" value="1"/>
</dbReference>
<keyword evidence="1 5" id="KW-0808">Transferase</keyword>
<dbReference type="SMART" id="SM00091">
    <property type="entry name" value="PAS"/>
    <property type="match status" value="1"/>
</dbReference>
<dbReference type="InterPro" id="IPR000700">
    <property type="entry name" value="PAS-assoc_C"/>
</dbReference>
<evidence type="ECO:0000313" key="6">
    <source>
        <dbReference type="Proteomes" id="UP000050465"/>
    </source>
</evidence>
<dbReference type="Gene3D" id="3.30.450.20">
    <property type="entry name" value="PAS domain"/>
    <property type="match status" value="1"/>
</dbReference>
<organism evidence="5 6">
    <name type="scientific">Phormidesmis priestleyi Ana</name>
    <dbReference type="NCBI Taxonomy" id="1666911"/>
    <lineage>
        <taxon>Bacteria</taxon>
        <taxon>Bacillati</taxon>
        <taxon>Cyanobacteriota</taxon>
        <taxon>Cyanophyceae</taxon>
        <taxon>Leptolyngbyales</taxon>
        <taxon>Leptolyngbyaceae</taxon>
        <taxon>Phormidesmis</taxon>
    </lineage>
</organism>
<dbReference type="InterPro" id="IPR013655">
    <property type="entry name" value="PAS_fold_3"/>
</dbReference>
<dbReference type="Pfam" id="PF08447">
    <property type="entry name" value="PAS_3"/>
    <property type="match status" value="1"/>
</dbReference>
<dbReference type="SMART" id="SM00387">
    <property type="entry name" value="HATPase_c"/>
    <property type="match status" value="1"/>
</dbReference>
<accession>A0A0P7ZGS2</accession>
<feature type="domain" description="Histidine kinase" evidence="2">
    <location>
        <begin position="178"/>
        <end position="371"/>
    </location>
</feature>
<dbReference type="AlphaFoldDB" id="A0A0P7ZGS2"/>
<dbReference type="InterPro" id="IPR035965">
    <property type="entry name" value="PAS-like_dom_sf"/>
</dbReference>
<reference evidence="5 6" key="1">
    <citation type="submission" date="2015-09" db="EMBL/GenBank/DDBJ databases">
        <title>Identification and resolution of microdiversity through metagenomic sequencing of parallel consortia.</title>
        <authorList>
            <person name="Nelson W.C."/>
            <person name="Romine M.F."/>
            <person name="Lindemann S.R."/>
        </authorList>
    </citation>
    <scope>NUCLEOTIDE SEQUENCE [LARGE SCALE GENOMIC DNA]</scope>
    <source>
        <strain evidence="5">Ana</strain>
    </source>
</reference>
<dbReference type="Pfam" id="PF02518">
    <property type="entry name" value="HATPase_c"/>
    <property type="match status" value="1"/>
</dbReference>
<dbReference type="InterPro" id="IPR003594">
    <property type="entry name" value="HATPase_dom"/>
</dbReference>
<feature type="domain" description="PAC" evidence="4">
    <location>
        <begin position="114"/>
        <end position="167"/>
    </location>
</feature>
<dbReference type="SMART" id="SM00086">
    <property type="entry name" value="PAC"/>
    <property type="match status" value="1"/>
</dbReference>
<dbReference type="PANTHER" id="PTHR43065">
    <property type="entry name" value="SENSOR HISTIDINE KINASE"/>
    <property type="match status" value="1"/>
</dbReference>
<evidence type="ECO:0000259" key="3">
    <source>
        <dbReference type="PROSITE" id="PS50112"/>
    </source>
</evidence>
<dbReference type="Gene3D" id="3.30.565.10">
    <property type="entry name" value="Histidine kinase-like ATPase, C-terminal domain"/>
    <property type="match status" value="1"/>
</dbReference>
<dbReference type="SUPFAM" id="SSF55874">
    <property type="entry name" value="ATPase domain of HSP90 chaperone/DNA topoisomerase II/histidine kinase"/>
    <property type="match status" value="1"/>
</dbReference>
<gene>
    <name evidence="5" type="ORF">HLUCCA11_22740</name>
</gene>
<dbReference type="InterPro" id="IPR000014">
    <property type="entry name" value="PAS"/>
</dbReference>
<dbReference type="InterPro" id="IPR011495">
    <property type="entry name" value="Sig_transdc_His_kin_sub2_dim/P"/>
</dbReference>
<evidence type="ECO:0000256" key="1">
    <source>
        <dbReference type="ARBA" id="ARBA00022777"/>
    </source>
</evidence>
<dbReference type="PATRIC" id="fig|1666911.3.peg.4565"/>
<keyword evidence="1 5" id="KW-0418">Kinase</keyword>
<sequence length="371" mass="42053">MIPVIPEALTLPGRGELEKAKADLEQRVLERTQSLQLSEERLQMALAGSGDGLWDWNILTKEVYFSPQWQQMLGYEINELPGHISTWESLIHPDDKPSHMEALALHFQNSQVPYGFDYRIKTKSGEWKWIGNYGQVVTRNKKGDAVRMSGTHKDISDRKQREQELAESLSEKNVMLQEIHHRVKNNLQVICSLLNLQTQSSDPHIIEIMKESQNRVRSMALVHENLYKSENLSKIDLENYVQDLSKNLLRSYHSITTSTKISVAVPNIYLNIDTAVPCGLIINELVSNALKYAFLPQQQGEIKISIFKSDDQDMILNIADNGIGLPSAINIEQINTMGLRMVMALVQQISGSLSVNREAGSSFTIRFPEQV</sequence>
<dbReference type="SUPFAM" id="SSF55785">
    <property type="entry name" value="PYP-like sensor domain (PAS domain)"/>
    <property type="match status" value="1"/>
</dbReference>
<dbReference type="NCBIfam" id="TIGR00229">
    <property type="entry name" value="sensory_box"/>
    <property type="match status" value="1"/>
</dbReference>
<dbReference type="STRING" id="1666911.HLUCCA11_22740"/>
<dbReference type="InterPro" id="IPR036890">
    <property type="entry name" value="HATPase_C_sf"/>
</dbReference>
<dbReference type="GO" id="GO:0016301">
    <property type="term" value="F:kinase activity"/>
    <property type="evidence" value="ECO:0007669"/>
    <property type="project" value="UniProtKB-KW"/>
</dbReference>
<dbReference type="PANTHER" id="PTHR43065:SF23">
    <property type="entry name" value="SENSOR HISTIDINE KINASE PDTAS"/>
    <property type="match status" value="1"/>
</dbReference>
<dbReference type="GO" id="GO:0005524">
    <property type="term" value="F:ATP binding"/>
    <property type="evidence" value="ECO:0007669"/>
    <property type="project" value="UniProtKB-KW"/>
</dbReference>
<evidence type="ECO:0000313" key="5">
    <source>
        <dbReference type="EMBL" id="KPQ31910.1"/>
    </source>
</evidence>
<proteinExistence type="predicted"/>
<comment type="caution">
    <text evidence="5">The sequence shown here is derived from an EMBL/GenBank/DDBJ whole genome shotgun (WGS) entry which is preliminary data.</text>
</comment>
<dbReference type="InterPro" id="IPR001610">
    <property type="entry name" value="PAC"/>
</dbReference>
<feature type="domain" description="PAS" evidence="3">
    <location>
        <begin position="38"/>
        <end position="110"/>
    </location>
</feature>
<dbReference type="Proteomes" id="UP000050465">
    <property type="component" value="Unassembled WGS sequence"/>
</dbReference>